<feature type="region of interest" description="Disordered" evidence="1">
    <location>
        <begin position="504"/>
        <end position="532"/>
    </location>
</feature>
<comment type="caution">
    <text evidence="2">The sequence shown here is derived from an EMBL/GenBank/DDBJ whole genome shotgun (WGS) entry which is preliminary data.</text>
</comment>
<feature type="region of interest" description="Disordered" evidence="1">
    <location>
        <begin position="1"/>
        <end position="128"/>
    </location>
</feature>
<dbReference type="RefSeq" id="XP_044658744.1">
    <property type="nucleotide sequence ID" value="XM_044802809.1"/>
</dbReference>
<reference evidence="2 3" key="1">
    <citation type="submission" date="2021-01" db="EMBL/GenBank/DDBJ databases">
        <title>Cercospora kikuchii MAFF 305040 whole genome shotgun sequence.</title>
        <authorList>
            <person name="Kashiwa T."/>
            <person name="Suzuki T."/>
        </authorList>
    </citation>
    <scope>NUCLEOTIDE SEQUENCE [LARGE SCALE GENOMIC DNA]</scope>
    <source>
        <strain evidence="2 3">MAFF 305040</strain>
    </source>
</reference>
<dbReference type="AlphaFoldDB" id="A0A9P3CMS8"/>
<feature type="region of interest" description="Disordered" evidence="1">
    <location>
        <begin position="434"/>
        <end position="487"/>
    </location>
</feature>
<evidence type="ECO:0000313" key="3">
    <source>
        <dbReference type="Proteomes" id="UP000825890"/>
    </source>
</evidence>
<sequence>MGLPIWRDPDEKCASNRPKQTDFWPPTLARSTIRRRPSVHGRRVNRASLRREPSGLPPRFERSPPPSVGFNGLHDPRRRDDRRVPPISSLLEAAEQNSSQARSEPPPPPVPESRNYWGGDANPNTARRRYNEYMEIGAERERQRRRQLRMRQTMLTGRLRGNRELLTVHASESTESGGERISSSPTADQDGFSQPIHTIVLDPNEPLRILRSSEPIHRNDTEEARRSNLPTPPLEASGDDSLFVPESDNITVNRPSLRRAHPLSHAWRPDSPVDGLGDRIRSPTPGDGWEIIRTTITPDESLPSAESSFASAAASRSFNTSSSSTQITDPESGDENQENSGEGCEDIEEDEMVSTEAEAITTEAFAEDIYFHEMRTPEGRQRIARHQRIRDRDGNRFALATEPARVDIGFRLIEEALESEEGRTRVLATRHHSEEDRRHFRDMLETTRRVRERQLRGSRDGQDQDDTEPSGRRHYGQVIRDTVNETRSQVNDYFRRFTADTLASVQNNQRNRSPPPQYQARPVDGLLSDGYDSDDAAAEMRALYTIQQDDSTQSAQVSQDGPEAHPVSPPAARSEREVSEALLTGDVQDLDSMRRIVERLAARDDVPEEWWMSMGLNLSRSRPRAPRRSNGRVGDNSVSESRVRAGRRSLLDASEQAVLCRRQAIEARLESLVARLELSHETAARQTLINNAEAVVDRASELLEQFAVMRRTSMSLAWGLYECVQDTQMAEERVQQAWREVATRDAEIQQLRDNQDTTQAAATLASMRWAARGATESARAEWPQGASSVLLG</sequence>
<feature type="compositionally biased region" description="Basic residues" evidence="1">
    <location>
        <begin position="32"/>
        <end position="45"/>
    </location>
</feature>
<feature type="compositionally biased region" description="Basic residues" evidence="1">
    <location>
        <begin position="621"/>
        <end position="630"/>
    </location>
</feature>
<gene>
    <name evidence="2" type="ORF">CKM354_000746100</name>
</gene>
<keyword evidence="3" id="KW-1185">Reference proteome</keyword>
<name>A0A9P3CMS8_9PEZI</name>
<feature type="region of interest" description="Disordered" evidence="1">
    <location>
        <begin position="170"/>
        <end position="192"/>
    </location>
</feature>
<feature type="compositionally biased region" description="Polar residues" evidence="1">
    <location>
        <begin position="548"/>
        <end position="559"/>
    </location>
</feature>
<feature type="region of interest" description="Disordered" evidence="1">
    <location>
        <begin position="213"/>
        <end position="247"/>
    </location>
</feature>
<feature type="region of interest" description="Disordered" evidence="1">
    <location>
        <begin position="620"/>
        <end position="641"/>
    </location>
</feature>
<dbReference type="OrthoDB" id="3946700at2759"/>
<accession>A0A9P3CMS8</accession>
<proteinExistence type="predicted"/>
<dbReference type="EMBL" id="BOLY01000004">
    <property type="protein sequence ID" value="GIZ44257.1"/>
    <property type="molecule type" value="Genomic_DNA"/>
</dbReference>
<dbReference type="GeneID" id="68293036"/>
<evidence type="ECO:0000256" key="1">
    <source>
        <dbReference type="SAM" id="MobiDB-lite"/>
    </source>
</evidence>
<feature type="compositionally biased region" description="Acidic residues" evidence="1">
    <location>
        <begin position="331"/>
        <end position="353"/>
    </location>
</feature>
<feature type="compositionally biased region" description="Basic and acidic residues" evidence="1">
    <location>
        <begin position="434"/>
        <end position="462"/>
    </location>
</feature>
<feature type="region of interest" description="Disordered" evidence="1">
    <location>
        <begin position="264"/>
        <end position="354"/>
    </location>
</feature>
<protein>
    <submittedName>
        <fullName evidence="2">Uncharacterized protein</fullName>
    </submittedName>
</protein>
<feature type="region of interest" description="Disordered" evidence="1">
    <location>
        <begin position="548"/>
        <end position="579"/>
    </location>
</feature>
<evidence type="ECO:0000313" key="2">
    <source>
        <dbReference type="EMBL" id="GIZ44257.1"/>
    </source>
</evidence>
<feature type="compositionally biased region" description="Basic and acidic residues" evidence="1">
    <location>
        <begin position="74"/>
        <end position="84"/>
    </location>
</feature>
<feature type="compositionally biased region" description="Low complexity" evidence="1">
    <location>
        <begin position="301"/>
        <end position="324"/>
    </location>
</feature>
<dbReference type="Proteomes" id="UP000825890">
    <property type="component" value="Unassembled WGS sequence"/>
</dbReference>
<feature type="compositionally biased region" description="Basic and acidic residues" evidence="1">
    <location>
        <begin position="214"/>
        <end position="226"/>
    </location>
</feature>
<organism evidence="2 3">
    <name type="scientific">Cercospora kikuchii</name>
    <dbReference type="NCBI Taxonomy" id="84275"/>
    <lineage>
        <taxon>Eukaryota</taxon>
        <taxon>Fungi</taxon>
        <taxon>Dikarya</taxon>
        <taxon>Ascomycota</taxon>
        <taxon>Pezizomycotina</taxon>
        <taxon>Dothideomycetes</taxon>
        <taxon>Dothideomycetidae</taxon>
        <taxon>Mycosphaerellales</taxon>
        <taxon>Mycosphaerellaceae</taxon>
        <taxon>Cercospora</taxon>
    </lineage>
</organism>